<feature type="non-terminal residue" evidence="2">
    <location>
        <position position="1"/>
    </location>
</feature>
<dbReference type="GeneID" id="17357247"/>
<evidence type="ECO:0000313" key="2">
    <source>
        <dbReference type="EMBL" id="EFN57616.1"/>
    </source>
</evidence>
<dbReference type="GO" id="GO:0000956">
    <property type="term" value="P:nuclear-transcribed mRNA catabolic process"/>
    <property type="evidence" value="ECO:0007669"/>
    <property type="project" value="TreeGrafter"/>
</dbReference>
<organism evidence="3">
    <name type="scientific">Chlorella variabilis</name>
    <name type="common">Green alga</name>
    <dbReference type="NCBI Taxonomy" id="554065"/>
    <lineage>
        <taxon>Eukaryota</taxon>
        <taxon>Viridiplantae</taxon>
        <taxon>Chlorophyta</taxon>
        <taxon>core chlorophytes</taxon>
        <taxon>Trebouxiophyceae</taxon>
        <taxon>Chlorellales</taxon>
        <taxon>Chlorellaceae</taxon>
        <taxon>Chlorella clade</taxon>
        <taxon>Chlorella</taxon>
    </lineage>
</organism>
<dbReference type="InterPro" id="IPR027073">
    <property type="entry name" value="5_3_exoribonuclease"/>
</dbReference>
<accession>E1Z8I5</accession>
<dbReference type="RefSeq" id="XP_005849718.1">
    <property type="nucleotide sequence ID" value="XM_005849656.1"/>
</dbReference>
<dbReference type="Pfam" id="PF03159">
    <property type="entry name" value="XRN_N"/>
    <property type="match status" value="1"/>
</dbReference>
<feature type="non-terminal residue" evidence="2">
    <location>
        <position position="50"/>
    </location>
</feature>
<feature type="domain" description="Xrn1 N-terminal" evidence="1">
    <location>
        <begin position="2"/>
        <end position="50"/>
    </location>
</feature>
<evidence type="ECO:0000259" key="1">
    <source>
        <dbReference type="Pfam" id="PF03159"/>
    </source>
</evidence>
<dbReference type="OrthoDB" id="514784at2759"/>
<reference evidence="2 3" key="1">
    <citation type="journal article" date="2010" name="Plant Cell">
        <title>The Chlorella variabilis NC64A genome reveals adaptation to photosymbiosis, coevolution with viruses, and cryptic sex.</title>
        <authorList>
            <person name="Blanc G."/>
            <person name="Duncan G."/>
            <person name="Agarkova I."/>
            <person name="Borodovsky M."/>
            <person name="Gurnon J."/>
            <person name="Kuo A."/>
            <person name="Lindquist E."/>
            <person name="Lucas S."/>
            <person name="Pangilinan J."/>
            <person name="Polle J."/>
            <person name="Salamov A."/>
            <person name="Terry A."/>
            <person name="Yamada T."/>
            <person name="Dunigan D.D."/>
            <person name="Grigoriev I.V."/>
            <person name="Claverie J.M."/>
            <person name="Van Etten J.L."/>
        </authorList>
    </citation>
    <scope>NUCLEOTIDE SEQUENCE [LARGE SCALE GENOMIC DNA]</scope>
    <source>
        <strain evidence="2 3">NC64A</strain>
    </source>
</reference>
<dbReference type="Gene3D" id="3.40.50.12390">
    <property type="match status" value="1"/>
</dbReference>
<keyword evidence="3" id="KW-1185">Reference proteome</keyword>
<dbReference type="GO" id="GO:0004534">
    <property type="term" value="F:5'-3' RNA exonuclease activity"/>
    <property type="evidence" value="ECO:0007669"/>
    <property type="project" value="TreeGrafter"/>
</dbReference>
<evidence type="ECO:0000313" key="3">
    <source>
        <dbReference type="Proteomes" id="UP000008141"/>
    </source>
</evidence>
<proteinExistence type="predicted"/>
<dbReference type="GO" id="GO:0005634">
    <property type="term" value="C:nucleus"/>
    <property type="evidence" value="ECO:0007669"/>
    <property type="project" value="TreeGrafter"/>
</dbReference>
<dbReference type="PANTHER" id="PTHR12341">
    <property type="entry name" value="5'-&gt;3' EXORIBONUCLEASE"/>
    <property type="match status" value="1"/>
</dbReference>
<dbReference type="AlphaFoldDB" id="E1Z8I5"/>
<dbReference type="InParanoid" id="E1Z8I5"/>
<dbReference type="STRING" id="554065.E1Z8I5"/>
<dbReference type="EMBL" id="GL433839">
    <property type="protein sequence ID" value="EFN57616.1"/>
    <property type="molecule type" value="Genomic_DNA"/>
</dbReference>
<dbReference type="Proteomes" id="UP000008141">
    <property type="component" value="Unassembled WGS sequence"/>
</dbReference>
<dbReference type="InterPro" id="IPR004859">
    <property type="entry name" value="Xrn1_N"/>
</dbReference>
<gene>
    <name evidence="2" type="ORF">CHLNCDRAFT_17718</name>
</gene>
<dbReference type="GO" id="GO:0003723">
    <property type="term" value="F:RNA binding"/>
    <property type="evidence" value="ECO:0007669"/>
    <property type="project" value="TreeGrafter"/>
</dbReference>
<protein>
    <recommendedName>
        <fullName evidence="1">Xrn1 N-terminal domain-containing protein</fullName>
    </recommendedName>
</protein>
<sequence>SQEEMFCEIDLYIHRLVGVLRPTQLLLVAMDGVAPAAKMAQQRGRRFYAA</sequence>
<dbReference type="KEGG" id="cvr:CHLNCDRAFT_17718"/>
<name>E1Z8I5_CHLVA</name>